<comment type="caution">
    <text evidence="4">The sequence shown here is derived from an EMBL/GenBank/DDBJ whole genome shotgun (WGS) entry which is preliminary data.</text>
</comment>
<feature type="transmembrane region" description="Helical" evidence="3">
    <location>
        <begin position="6"/>
        <end position="26"/>
    </location>
</feature>
<organism evidence="4 5">
    <name type="scientific">Coptotermes formosanus</name>
    <name type="common">Formosan subterranean termite</name>
    <dbReference type="NCBI Taxonomy" id="36987"/>
    <lineage>
        <taxon>Eukaryota</taxon>
        <taxon>Metazoa</taxon>
        <taxon>Ecdysozoa</taxon>
        <taxon>Arthropoda</taxon>
        <taxon>Hexapoda</taxon>
        <taxon>Insecta</taxon>
        <taxon>Pterygota</taxon>
        <taxon>Neoptera</taxon>
        <taxon>Polyneoptera</taxon>
        <taxon>Dictyoptera</taxon>
        <taxon>Blattodea</taxon>
        <taxon>Blattoidea</taxon>
        <taxon>Termitoidae</taxon>
        <taxon>Rhinotermitidae</taxon>
        <taxon>Coptotermes</taxon>
    </lineage>
</organism>
<dbReference type="PANTHER" id="PTHR24299">
    <property type="entry name" value="CYTOCHROME P450 FAMILY 1"/>
    <property type="match status" value="1"/>
</dbReference>
<keyword evidence="2" id="KW-0503">Monooxygenase</keyword>
<dbReference type="Proteomes" id="UP000502823">
    <property type="component" value="Unassembled WGS sequence"/>
</dbReference>
<dbReference type="InterPro" id="IPR001128">
    <property type="entry name" value="Cyt_P450"/>
</dbReference>
<dbReference type="SUPFAM" id="SSF48264">
    <property type="entry name" value="Cytochrome P450"/>
    <property type="match status" value="1"/>
</dbReference>
<keyword evidence="3" id="KW-0812">Transmembrane</keyword>
<dbReference type="PANTHER" id="PTHR24299:SF21">
    <property type="entry name" value="OS09G0441600 PROTEIN"/>
    <property type="match status" value="1"/>
</dbReference>
<reference evidence="5" key="1">
    <citation type="submission" date="2020-01" db="EMBL/GenBank/DDBJ databases">
        <title>Draft genome sequence of the Termite Coptotermes fromosanus.</title>
        <authorList>
            <person name="Itakura S."/>
            <person name="Yosikawa Y."/>
            <person name="Umezawa K."/>
        </authorList>
    </citation>
    <scope>NUCLEOTIDE SEQUENCE [LARGE SCALE GENOMIC DNA]</scope>
</reference>
<protein>
    <recommendedName>
        <fullName evidence="6">Cytochrome P450</fullName>
    </recommendedName>
</protein>
<evidence type="ECO:0000256" key="3">
    <source>
        <dbReference type="SAM" id="Phobius"/>
    </source>
</evidence>
<dbReference type="AlphaFoldDB" id="A0A6L2PT19"/>
<comment type="similarity">
    <text evidence="1">Belongs to the cytochrome P450 family.</text>
</comment>
<evidence type="ECO:0000256" key="2">
    <source>
        <dbReference type="ARBA" id="ARBA00023033"/>
    </source>
</evidence>
<dbReference type="Gene3D" id="1.10.630.10">
    <property type="entry name" value="Cytochrome P450"/>
    <property type="match status" value="1"/>
</dbReference>
<evidence type="ECO:0008006" key="6">
    <source>
        <dbReference type="Google" id="ProtNLM"/>
    </source>
</evidence>
<accession>A0A6L2PT19</accession>
<keyword evidence="3" id="KW-1133">Transmembrane helix</keyword>
<keyword evidence="3" id="KW-0472">Membrane</keyword>
<evidence type="ECO:0000313" key="5">
    <source>
        <dbReference type="Proteomes" id="UP000502823"/>
    </source>
</evidence>
<dbReference type="GO" id="GO:0020037">
    <property type="term" value="F:heme binding"/>
    <property type="evidence" value="ECO:0007669"/>
    <property type="project" value="InterPro"/>
</dbReference>
<name>A0A6L2PT19_COPFO</name>
<dbReference type="InParanoid" id="A0A6L2PT19"/>
<keyword evidence="5" id="KW-1185">Reference proteome</keyword>
<dbReference type="OrthoDB" id="1844152at2759"/>
<dbReference type="Pfam" id="PF00067">
    <property type="entry name" value="p450"/>
    <property type="match status" value="1"/>
</dbReference>
<feature type="non-terminal residue" evidence="4">
    <location>
        <position position="112"/>
    </location>
</feature>
<gene>
    <name evidence="4" type="ORF">Cfor_03470</name>
</gene>
<dbReference type="GO" id="GO:0004497">
    <property type="term" value="F:monooxygenase activity"/>
    <property type="evidence" value="ECO:0007669"/>
    <property type="project" value="UniProtKB-KW"/>
</dbReference>
<evidence type="ECO:0000256" key="1">
    <source>
        <dbReference type="ARBA" id="ARBA00010617"/>
    </source>
</evidence>
<keyword evidence="2" id="KW-0560">Oxidoreductase</keyword>
<dbReference type="InterPro" id="IPR036396">
    <property type="entry name" value="Cyt_P450_sf"/>
</dbReference>
<dbReference type="GO" id="GO:0005506">
    <property type="term" value="F:iron ion binding"/>
    <property type="evidence" value="ECO:0007669"/>
    <property type="project" value="InterPro"/>
</dbReference>
<evidence type="ECO:0000313" key="4">
    <source>
        <dbReference type="EMBL" id="GFG33575.1"/>
    </source>
</evidence>
<dbReference type="EMBL" id="BLKM01000436">
    <property type="protein sequence ID" value="GFG33575.1"/>
    <property type="molecule type" value="Genomic_DNA"/>
</dbReference>
<proteinExistence type="inferred from homology"/>
<sequence length="112" mass="12633">MDEYRTLIFTSLVLVGASFIAVFWFLQRRSPRIPPGPRGLPVVGFLPWIDPKAPHLTFSRLTKVYGPIYTLKLGSTFTVVLSDHRLIRQALAKDAFTGRAPLYVTHGIMKGY</sequence>
<dbReference type="GO" id="GO:0016705">
    <property type="term" value="F:oxidoreductase activity, acting on paired donors, with incorporation or reduction of molecular oxygen"/>
    <property type="evidence" value="ECO:0007669"/>
    <property type="project" value="InterPro"/>
</dbReference>